<gene>
    <name evidence="4" type="ORF">BD833_102468</name>
</gene>
<evidence type="ECO:0000313" key="4">
    <source>
        <dbReference type="EMBL" id="TYP89989.1"/>
    </source>
</evidence>
<proteinExistence type="predicted"/>
<dbReference type="EMBL" id="VNHW01000002">
    <property type="protein sequence ID" value="TYP89989.1"/>
    <property type="molecule type" value="Genomic_DNA"/>
</dbReference>
<keyword evidence="5" id="KW-1185">Reference proteome</keyword>
<reference evidence="4 5" key="1">
    <citation type="submission" date="2019-07" db="EMBL/GenBank/DDBJ databases">
        <title>Genomic Encyclopedia of Archaeal and Bacterial Type Strains, Phase II (KMG-II): from individual species to whole genera.</title>
        <authorList>
            <person name="Goeker M."/>
        </authorList>
    </citation>
    <scope>NUCLEOTIDE SEQUENCE [LARGE SCALE GENOMIC DNA]</scope>
    <source>
        <strain evidence="4 5">DSM 46842</strain>
    </source>
</reference>
<feature type="domain" description="N-acetyltransferase" evidence="3">
    <location>
        <begin position="7"/>
        <end position="165"/>
    </location>
</feature>
<keyword evidence="1" id="KW-0808">Transferase</keyword>
<dbReference type="CDD" id="cd04301">
    <property type="entry name" value="NAT_SF"/>
    <property type="match status" value="1"/>
</dbReference>
<dbReference type="InterPro" id="IPR050832">
    <property type="entry name" value="Bact_Acetyltransf"/>
</dbReference>
<protein>
    <submittedName>
        <fullName evidence="4">Ribosomal protein S18 acetylase RimI-like enzyme</fullName>
    </submittedName>
</protein>
<dbReference type="Proteomes" id="UP000322499">
    <property type="component" value="Unassembled WGS sequence"/>
</dbReference>
<dbReference type="PANTHER" id="PTHR43877:SF2">
    <property type="entry name" value="AMINOALKYLPHOSPHONATE N-ACETYLTRANSFERASE-RELATED"/>
    <property type="match status" value="1"/>
</dbReference>
<evidence type="ECO:0000313" key="5">
    <source>
        <dbReference type="Proteomes" id="UP000322499"/>
    </source>
</evidence>
<dbReference type="Pfam" id="PF00583">
    <property type="entry name" value="Acetyltransf_1"/>
    <property type="match status" value="1"/>
</dbReference>
<dbReference type="PROSITE" id="PS51186">
    <property type="entry name" value="GNAT"/>
    <property type="match status" value="1"/>
</dbReference>
<dbReference type="RefSeq" id="WP_208092340.1">
    <property type="nucleotide sequence ID" value="NZ_VNHW01000002.1"/>
</dbReference>
<dbReference type="InterPro" id="IPR016181">
    <property type="entry name" value="Acyl_CoA_acyltransferase"/>
</dbReference>
<dbReference type="GO" id="GO:0016747">
    <property type="term" value="F:acyltransferase activity, transferring groups other than amino-acyl groups"/>
    <property type="evidence" value="ECO:0007669"/>
    <property type="project" value="InterPro"/>
</dbReference>
<evidence type="ECO:0000256" key="1">
    <source>
        <dbReference type="ARBA" id="ARBA00022679"/>
    </source>
</evidence>
<dbReference type="SUPFAM" id="SSF55729">
    <property type="entry name" value="Acyl-CoA N-acyltransferases (Nat)"/>
    <property type="match status" value="1"/>
</dbReference>
<evidence type="ECO:0000256" key="2">
    <source>
        <dbReference type="ARBA" id="ARBA00023315"/>
    </source>
</evidence>
<dbReference type="AlphaFoldDB" id="A0A5S5D5Q6"/>
<organism evidence="4 5">
    <name type="scientific">Blastococcus xanthinilyticus</name>
    <dbReference type="NCBI Taxonomy" id="1564164"/>
    <lineage>
        <taxon>Bacteria</taxon>
        <taxon>Bacillati</taxon>
        <taxon>Actinomycetota</taxon>
        <taxon>Actinomycetes</taxon>
        <taxon>Geodermatophilales</taxon>
        <taxon>Geodermatophilaceae</taxon>
        <taxon>Blastococcus</taxon>
    </lineage>
</organism>
<sequence>MVAAPALRIDPATPEDHARIAALTLDVYVGGGLASSGYADELADVAGRARVAELLVARDGAGRLVGSVAFVPGGDFGEVLESDDEAGFRMLVVDPAAQGCGVGTALVEECLTRARAAGKRRVVISTGTRMTAAHRLYERLGFTRLPERDWSPVPGIDLVVYAHPL</sequence>
<name>A0A5S5D5Q6_9ACTN</name>
<comment type="caution">
    <text evidence="4">The sequence shown here is derived from an EMBL/GenBank/DDBJ whole genome shotgun (WGS) entry which is preliminary data.</text>
</comment>
<dbReference type="Gene3D" id="3.40.630.30">
    <property type="match status" value="1"/>
</dbReference>
<dbReference type="GO" id="GO:0005840">
    <property type="term" value="C:ribosome"/>
    <property type="evidence" value="ECO:0007669"/>
    <property type="project" value="UniProtKB-KW"/>
</dbReference>
<keyword evidence="2" id="KW-0012">Acyltransferase</keyword>
<dbReference type="PANTHER" id="PTHR43877">
    <property type="entry name" value="AMINOALKYLPHOSPHONATE N-ACETYLTRANSFERASE-RELATED-RELATED"/>
    <property type="match status" value="1"/>
</dbReference>
<dbReference type="InterPro" id="IPR000182">
    <property type="entry name" value="GNAT_dom"/>
</dbReference>
<keyword evidence="4" id="KW-0687">Ribonucleoprotein</keyword>
<keyword evidence="4" id="KW-0689">Ribosomal protein</keyword>
<accession>A0A5S5D5Q6</accession>
<evidence type="ECO:0000259" key="3">
    <source>
        <dbReference type="PROSITE" id="PS51186"/>
    </source>
</evidence>